<dbReference type="EMBL" id="KN822999">
    <property type="protein sequence ID" value="KIO28105.1"/>
    <property type="molecule type" value="Genomic_DNA"/>
</dbReference>
<evidence type="ECO:0000313" key="1">
    <source>
        <dbReference type="EMBL" id="KIO28105.1"/>
    </source>
</evidence>
<accession>A0A0C3QBX8</accession>
<dbReference type="AlphaFoldDB" id="A0A0C3QBX8"/>
<protein>
    <submittedName>
        <fullName evidence="1">Uncharacterized protein</fullName>
    </submittedName>
</protein>
<dbReference type="Proteomes" id="UP000054248">
    <property type="component" value="Unassembled WGS sequence"/>
</dbReference>
<name>A0A0C3QBX8_9AGAM</name>
<dbReference type="HOGENOM" id="CLU_2293782_0_0_1"/>
<organism evidence="1 2">
    <name type="scientific">Tulasnella calospora MUT 4182</name>
    <dbReference type="NCBI Taxonomy" id="1051891"/>
    <lineage>
        <taxon>Eukaryota</taxon>
        <taxon>Fungi</taxon>
        <taxon>Dikarya</taxon>
        <taxon>Basidiomycota</taxon>
        <taxon>Agaricomycotina</taxon>
        <taxon>Agaricomycetes</taxon>
        <taxon>Cantharellales</taxon>
        <taxon>Tulasnellaceae</taxon>
        <taxon>Tulasnella</taxon>
    </lineage>
</organism>
<evidence type="ECO:0000313" key="2">
    <source>
        <dbReference type="Proteomes" id="UP000054248"/>
    </source>
</evidence>
<sequence length="101" mass="11509">MKSVGRDTKSKAIHNKDHKLQYLPRPFGPQCRTPFSAISINKAITLLRPGISVSEVKRVQQCAILAQPEAWSADRSGPERANTEVEREKVYERGRWSITKY</sequence>
<keyword evidence="2" id="KW-1185">Reference proteome</keyword>
<reference evidence="1 2" key="1">
    <citation type="submission" date="2014-04" db="EMBL/GenBank/DDBJ databases">
        <authorList>
            <consortium name="DOE Joint Genome Institute"/>
            <person name="Kuo A."/>
            <person name="Girlanda M."/>
            <person name="Perotto S."/>
            <person name="Kohler A."/>
            <person name="Nagy L.G."/>
            <person name="Floudas D."/>
            <person name="Copeland A."/>
            <person name="Barry K.W."/>
            <person name="Cichocki N."/>
            <person name="Veneault-Fourrey C."/>
            <person name="LaButti K."/>
            <person name="Lindquist E.A."/>
            <person name="Lipzen A."/>
            <person name="Lundell T."/>
            <person name="Morin E."/>
            <person name="Murat C."/>
            <person name="Sun H."/>
            <person name="Tunlid A."/>
            <person name="Henrissat B."/>
            <person name="Grigoriev I.V."/>
            <person name="Hibbett D.S."/>
            <person name="Martin F."/>
            <person name="Nordberg H.P."/>
            <person name="Cantor M.N."/>
            <person name="Hua S.X."/>
        </authorList>
    </citation>
    <scope>NUCLEOTIDE SEQUENCE [LARGE SCALE GENOMIC DNA]</scope>
    <source>
        <strain evidence="1 2">MUT 4182</strain>
    </source>
</reference>
<reference evidence="2" key="2">
    <citation type="submission" date="2015-01" db="EMBL/GenBank/DDBJ databases">
        <title>Evolutionary Origins and Diversification of the Mycorrhizal Mutualists.</title>
        <authorList>
            <consortium name="DOE Joint Genome Institute"/>
            <consortium name="Mycorrhizal Genomics Consortium"/>
            <person name="Kohler A."/>
            <person name="Kuo A."/>
            <person name="Nagy L.G."/>
            <person name="Floudas D."/>
            <person name="Copeland A."/>
            <person name="Barry K.W."/>
            <person name="Cichocki N."/>
            <person name="Veneault-Fourrey C."/>
            <person name="LaButti K."/>
            <person name="Lindquist E.A."/>
            <person name="Lipzen A."/>
            <person name="Lundell T."/>
            <person name="Morin E."/>
            <person name="Murat C."/>
            <person name="Riley R."/>
            <person name="Ohm R."/>
            <person name="Sun H."/>
            <person name="Tunlid A."/>
            <person name="Henrissat B."/>
            <person name="Grigoriev I.V."/>
            <person name="Hibbett D.S."/>
            <person name="Martin F."/>
        </authorList>
    </citation>
    <scope>NUCLEOTIDE SEQUENCE [LARGE SCALE GENOMIC DNA]</scope>
    <source>
        <strain evidence="2">MUT 4182</strain>
    </source>
</reference>
<gene>
    <name evidence="1" type="ORF">M407DRAFT_243168</name>
</gene>
<proteinExistence type="predicted"/>